<name>A0ABT3FYU6_9BACT</name>
<comment type="caution">
    <text evidence="1">The sequence shown here is derived from an EMBL/GenBank/DDBJ whole genome shotgun (WGS) entry which is preliminary data.</text>
</comment>
<dbReference type="RefSeq" id="WP_264510922.1">
    <property type="nucleotide sequence ID" value="NZ_JAPDDR010000001.1"/>
</dbReference>
<dbReference type="EMBL" id="JAPDDR010000001">
    <property type="protein sequence ID" value="MCW1912489.1"/>
    <property type="molecule type" value="Genomic_DNA"/>
</dbReference>
<reference evidence="1" key="1">
    <citation type="submission" date="2022-10" db="EMBL/GenBank/DDBJ databases">
        <title>Luteolibacter sp. GHJ8, whole genome shotgun sequencing project.</title>
        <authorList>
            <person name="Zhao G."/>
            <person name="Shen L."/>
        </authorList>
    </citation>
    <scope>NUCLEOTIDE SEQUENCE</scope>
    <source>
        <strain evidence="1">GHJ8</strain>
    </source>
</reference>
<dbReference type="InterPro" id="IPR007367">
    <property type="entry name" value="DUF433"/>
</dbReference>
<dbReference type="Gene3D" id="1.10.10.10">
    <property type="entry name" value="Winged helix-like DNA-binding domain superfamily/Winged helix DNA-binding domain"/>
    <property type="match status" value="1"/>
</dbReference>
<dbReference type="InterPro" id="IPR036388">
    <property type="entry name" value="WH-like_DNA-bd_sf"/>
</dbReference>
<protein>
    <submittedName>
        <fullName evidence="1">DUF433 domain-containing protein</fullName>
    </submittedName>
</protein>
<evidence type="ECO:0000313" key="2">
    <source>
        <dbReference type="Proteomes" id="UP001165653"/>
    </source>
</evidence>
<proteinExistence type="predicted"/>
<organism evidence="1 2">
    <name type="scientific">Luteolibacter rhizosphaerae</name>
    <dbReference type="NCBI Taxonomy" id="2989719"/>
    <lineage>
        <taxon>Bacteria</taxon>
        <taxon>Pseudomonadati</taxon>
        <taxon>Verrucomicrobiota</taxon>
        <taxon>Verrucomicrobiia</taxon>
        <taxon>Verrucomicrobiales</taxon>
        <taxon>Verrucomicrobiaceae</taxon>
        <taxon>Luteolibacter</taxon>
    </lineage>
</organism>
<dbReference type="PANTHER" id="PTHR34849">
    <property type="entry name" value="SSL5025 PROTEIN"/>
    <property type="match status" value="1"/>
</dbReference>
<gene>
    <name evidence="1" type="ORF">OJ996_02820</name>
</gene>
<dbReference type="PANTHER" id="PTHR34849:SF3">
    <property type="entry name" value="SSR2962 PROTEIN"/>
    <property type="match status" value="1"/>
</dbReference>
<dbReference type="Pfam" id="PF04255">
    <property type="entry name" value="DUF433"/>
    <property type="match status" value="1"/>
</dbReference>
<dbReference type="SUPFAM" id="SSF46689">
    <property type="entry name" value="Homeodomain-like"/>
    <property type="match status" value="1"/>
</dbReference>
<keyword evidence="2" id="KW-1185">Reference proteome</keyword>
<sequence>MQAFWCQSIVVNERIQIDPRICHGKPVIRGTRVLVSTLLGALSGGDSQELVLEDYPSITAGDLAAALEFAGRLSDYQTSGYDAVHEVSLG</sequence>
<evidence type="ECO:0000313" key="1">
    <source>
        <dbReference type="EMBL" id="MCW1912489.1"/>
    </source>
</evidence>
<dbReference type="InterPro" id="IPR009057">
    <property type="entry name" value="Homeodomain-like_sf"/>
</dbReference>
<dbReference type="Proteomes" id="UP001165653">
    <property type="component" value="Unassembled WGS sequence"/>
</dbReference>
<accession>A0ABT3FYU6</accession>